<dbReference type="InterPro" id="IPR043129">
    <property type="entry name" value="ATPase_NBD"/>
</dbReference>
<name>A0A1H7BH15_9FIRM</name>
<dbReference type="Gene3D" id="3.30.420.40">
    <property type="match status" value="2"/>
</dbReference>
<proteinExistence type="inferred from homology"/>
<dbReference type="GO" id="GO:0016301">
    <property type="term" value="F:kinase activity"/>
    <property type="evidence" value="ECO:0007669"/>
    <property type="project" value="UniProtKB-KW"/>
</dbReference>
<dbReference type="PANTHER" id="PTHR18964">
    <property type="entry name" value="ROK (REPRESSOR, ORF, KINASE) FAMILY"/>
    <property type="match status" value="1"/>
</dbReference>
<organism evidence="2 3">
    <name type="scientific">Propionispira arboris</name>
    <dbReference type="NCBI Taxonomy" id="84035"/>
    <lineage>
        <taxon>Bacteria</taxon>
        <taxon>Bacillati</taxon>
        <taxon>Bacillota</taxon>
        <taxon>Negativicutes</taxon>
        <taxon>Selenomonadales</taxon>
        <taxon>Selenomonadaceae</taxon>
        <taxon>Propionispira</taxon>
    </lineage>
</organism>
<protein>
    <submittedName>
        <fullName evidence="2">Sugar kinase of the NBD/HSP70 family, may contain an N-terminal HTH domain</fullName>
    </submittedName>
</protein>
<keyword evidence="3" id="KW-1185">Reference proteome</keyword>
<evidence type="ECO:0000313" key="2">
    <source>
        <dbReference type="EMBL" id="SEJ77013.1"/>
    </source>
</evidence>
<keyword evidence="2" id="KW-0418">Kinase</keyword>
<dbReference type="STRING" id="84035.SAMN05660742_11688"/>
<dbReference type="RefSeq" id="WP_218144909.1">
    <property type="nucleotide sequence ID" value="NZ_FNZK01000016.1"/>
</dbReference>
<dbReference type="Proteomes" id="UP000199662">
    <property type="component" value="Unassembled WGS sequence"/>
</dbReference>
<evidence type="ECO:0000313" key="3">
    <source>
        <dbReference type="Proteomes" id="UP000199662"/>
    </source>
</evidence>
<gene>
    <name evidence="2" type="ORF">SAMN05660742_11688</name>
</gene>
<dbReference type="PANTHER" id="PTHR18964:SF149">
    <property type="entry name" value="BIFUNCTIONAL UDP-N-ACETYLGLUCOSAMINE 2-EPIMERASE_N-ACETYLMANNOSAMINE KINASE"/>
    <property type="match status" value="1"/>
</dbReference>
<dbReference type="AlphaFoldDB" id="A0A1H7BH15"/>
<keyword evidence="2" id="KW-0808">Transferase</keyword>
<sequence>MSLPTVTQNLKDLSEMGLITNAGTFESTGGRKAQVLTCVNDVKMAIGLDITRNHIGIVAIDLAGDILATQRIRFPFGSNDEYYRNVGSFIDAFVERNRFDSAKIIGVGIAVPALISEDESMVVYGAILQNTGETCSRFSRYIAYPCILCHDSEVAGFAEFWVANDVKNVFYISLGNSIGGAVFFDNMKYLGDTRCSGEIGHMIIVPEGKKCYCGQKGCFDTYCAATVLADTAKGSLEDFFLLLEQGEKKAVEIWNVYLDHLSLAIHNTIMLFDCTVILGGYVGMYMEKYNEVLQEKVEAQNPFKMNRSVIKICQYKTEAIAAGAALRHIERFIKAI</sequence>
<dbReference type="SUPFAM" id="SSF53067">
    <property type="entry name" value="Actin-like ATPase domain"/>
    <property type="match status" value="2"/>
</dbReference>
<dbReference type="EMBL" id="FNZK01000016">
    <property type="protein sequence ID" value="SEJ77013.1"/>
    <property type="molecule type" value="Genomic_DNA"/>
</dbReference>
<dbReference type="Pfam" id="PF00480">
    <property type="entry name" value="ROK"/>
    <property type="match status" value="1"/>
</dbReference>
<dbReference type="InterPro" id="IPR000600">
    <property type="entry name" value="ROK"/>
</dbReference>
<comment type="similarity">
    <text evidence="1">Belongs to the ROK (NagC/XylR) family.</text>
</comment>
<accession>A0A1H7BH15</accession>
<evidence type="ECO:0000256" key="1">
    <source>
        <dbReference type="ARBA" id="ARBA00006479"/>
    </source>
</evidence>
<reference evidence="2 3" key="1">
    <citation type="submission" date="2016-10" db="EMBL/GenBank/DDBJ databases">
        <authorList>
            <person name="de Groot N.N."/>
        </authorList>
    </citation>
    <scope>NUCLEOTIDE SEQUENCE [LARGE SCALE GENOMIC DNA]</scope>
    <source>
        <strain evidence="2 3">DSM 2179</strain>
    </source>
</reference>